<protein>
    <submittedName>
        <fullName evidence="2">Uncharacterized protein</fullName>
    </submittedName>
</protein>
<keyword evidence="3" id="KW-1185">Reference proteome</keyword>
<comment type="caution">
    <text evidence="2">The sequence shown here is derived from an EMBL/GenBank/DDBJ whole genome shotgun (WGS) entry which is preliminary data.</text>
</comment>
<dbReference type="AlphaFoldDB" id="A0A4Z2DY22"/>
<dbReference type="Proteomes" id="UP000314294">
    <property type="component" value="Unassembled WGS sequence"/>
</dbReference>
<reference evidence="2 3" key="1">
    <citation type="submission" date="2019-03" db="EMBL/GenBank/DDBJ databases">
        <title>First draft genome of Liparis tanakae, snailfish: a comprehensive survey of snailfish specific genes.</title>
        <authorList>
            <person name="Kim W."/>
            <person name="Song I."/>
            <person name="Jeong J.-H."/>
            <person name="Kim D."/>
            <person name="Kim S."/>
            <person name="Ryu S."/>
            <person name="Song J.Y."/>
            <person name="Lee S.K."/>
        </authorList>
    </citation>
    <scope>NUCLEOTIDE SEQUENCE [LARGE SCALE GENOMIC DNA]</scope>
    <source>
        <tissue evidence="2">Muscle</tissue>
    </source>
</reference>
<evidence type="ECO:0000256" key="1">
    <source>
        <dbReference type="SAM" id="MobiDB-lite"/>
    </source>
</evidence>
<feature type="region of interest" description="Disordered" evidence="1">
    <location>
        <begin position="1"/>
        <end position="48"/>
    </location>
</feature>
<accession>A0A4Z2DY22</accession>
<evidence type="ECO:0000313" key="2">
    <source>
        <dbReference type="EMBL" id="TNN21461.1"/>
    </source>
</evidence>
<gene>
    <name evidence="2" type="ORF">EYF80_068428</name>
</gene>
<sequence length="102" mass="11460">MQQPEESETSGETVFSALENNDTVTFPHPHPHREERKRGEEMRRRDGRQIKRATSFCSRSSWLVCVGCVWRLEERDRLTAATGPGLLLQAGGRGGRGGASHR</sequence>
<name>A0A4Z2DY22_9TELE</name>
<proteinExistence type="predicted"/>
<organism evidence="2 3">
    <name type="scientific">Liparis tanakae</name>
    <name type="common">Tanaka's snailfish</name>
    <dbReference type="NCBI Taxonomy" id="230148"/>
    <lineage>
        <taxon>Eukaryota</taxon>
        <taxon>Metazoa</taxon>
        <taxon>Chordata</taxon>
        <taxon>Craniata</taxon>
        <taxon>Vertebrata</taxon>
        <taxon>Euteleostomi</taxon>
        <taxon>Actinopterygii</taxon>
        <taxon>Neopterygii</taxon>
        <taxon>Teleostei</taxon>
        <taxon>Neoteleostei</taxon>
        <taxon>Acanthomorphata</taxon>
        <taxon>Eupercaria</taxon>
        <taxon>Perciformes</taxon>
        <taxon>Cottioidei</taxon>
        <taxon>Cottales</taxon>
        <taxon>Liparidae</taxon>
        <taxon>Liparis</taxon>
    </lineage>
</organism>
<feature type="compositionally biased region" description="Gly residues" evidence="1">
    <location>
        <begin position="91"/>
        <end position="102"/>
    </location>
</feature>
<feature type="compositionally biased region" description="Polar residues" evidence="1">
    <location>
        <begin position="10"/>
        <end position="24"/>
    </location>
</feature>
<feature type="compositionally biased region" description="Basic and acidic residues" evidence="1">
    <location>
        <begin position="32"/>
        <end position="48"/>
    </location>
</feature>
<dbReference type="EMBL" id="SRLO01027849">
    <property type="protein sequence ID" value="TNN21461.1"/>
    <property type="molecule type" value="Genomic_DNA"/>
</dbReference>
<feature type="region of interest" description="Disordered" evidence="1">
    <location>
        <begin position="82"/>
        <end position="102"/>
    </location>
</feature>
<evidence type="ECO:0000313" key="3">
    <source>
        <dbReference type="Proteomes" id="UP000314294"/>
    </source>
</evidence>